<organism evidence="9 10">
    <name type="scientific">Natronomicrosphaera hydrolytica</name>
    <dbReference type="NCBI Taxonomy" id="3242702"/>
    <lineage>
        <taxon>Bacteria</taxon>
        <taxon>Pseudomonadati</taxon>
        <taxon>Planctomycetota</taxon>
        <taxon>Phycisphaerae</taxon>
        <taxon>Phycisphaerales</taxon>
        <taxon>Phycisphaeraceae</taxon>
        <taxon>Natronomicrosphaera</taxon>
    </lineage>
</organism>
<evidence type="ECO:0000313" key="9">
    <source>
        <dbReference type="EMBL" id="MFA9478185.1"/>
    </source>
</evidence>
<evidence type="ECO:0000256" key="5">
    <source>
        <dbReference type="ARBA" id="ARBA00022989"/>
    </source>
</evidence>
<evidence type="ECO:0000256" key="4">
    <source>
        <dbReference type="ARBA" id="ARBA00022692"/>
    </source>
</evidence>
<dbReference type="InterPro" id="IPR032816">
    <property type="entry name" value="VTT_dom"/>
</dbReference>
<accession>A0ABV4U3K9</accession>
<gene>
    <name evidence="9" type="ORF">ACERK3_07735</name>
</gene>
<feature type="transmembrane region" description="Helical" evidence="7">
    <location>
        <begin position="51"/>
        <end position="72"/>
    </location>
</feature>
<protein>
    <submittedName>
        <fullName evidence="9">DedA family protein</fullName>
    </submittedName>
</protein>
<dbReference type="Proteomes" id="UP001575105">
    <property type="component" value="Unassembled WGS sequence"/>
</dbReference>
<dbReference type="EMBL" id="JBGUBD010000004">
    <property type="protein sequence ID" value="MFA9478185.1"/>
    <property type="molecule type" value="Genomic_DNA"/>
</dbReference>
<keyword evidence="4 7" id="KW-0812">Transmembrane</keyword>
<comment type="subcellular location">
    <subcellularLocation>
        <location evidence="1 7">Cell membrane</location>
        <topology evidence="1 7">Multi-pass membrane protein</topology>
    </subcellularLocation>
</comment>
<keyword evidence="5 7" id="KW-1133">Transmembrane helix</keyword>
<evidence type="ECO:0000256" key="3">
    <source>
        <dbReference type="ARBA" id="ARBA00022475"/>
    </source>
</evidence>
<keyword evidence="6 7" id="KW-0472">Membrane</keyword>
<evidence type="ECO:0000256" key="2">
    <source>
        <dbReference type="ARBA" id="ARBA00010792"/>
    </source>
</evidence>
<evidence type="ECO:0000259" key="8">
    <source>
        <dbReference type="Pfam" id="PF09335"/>
    </source>
</evidence>
<evidence type="ECO:0000313" key="10">
    <source>
        <dbReference type="Proteomes" id="UP001575105"/>
    </source>
</evidence>
<comment type="caution">
    <text evidence="9">The sequence shown here is derived from an EMBL/GenBank/DDBJ whole genome shotgun (WGS) entry which is preliminary data.</text>
</comment>
<comment type="similarity">
    <text evidence="2 7">Belongs to the DedA family.</text>
</comment>
<feature type="transmembrane region" description="Helical" evidence="7">
    <location>
        <begin position="174"/>
        <end position="194"/>
    </location>
</feature>
<evidence type="ECO:0000256" key="1">
    <source>
        <dbReference type="ARBA" id="ARBA00004651"/>
    </source>
</evidence>
<dbReference type="InterPro" id="IPR032818">
    <property type="entry name" value="DedA-like"/>
</dbReference>
<dbReference type="RefSeq" id="WP_425345111.1">
    <property type="nucleotide sequence ID" value="NZ_JBGUBD010000004.1"/>
</dbReference>
<evidence type="ECO:0000256" key="6">
    <source>
        <dbReference type="ARBA" id="ARBA00023136"/>
    </source>
</evidence>
<name>A0ABV4U3K9_9BACT</name>
<evidence type="ECO:0000256" key="7">
    <source>
        <dbReference type="RuleBase" id="RU367016"/>
    </source>
</evidence>
<dbReference type="Pfam" id="PF09335">
    <property type="entry name" value="VTT_dom"/>
    <property type="match status" value="1"/>
</dbReference>
<proteinExistence type="inferred from homology"/>
<keyword evidence="10" id="KW-1185">Reference proteome</keyword>
<keyword evidence="3 7" id="KW-1003">Cell membrane</keyword>
<feature type="domain" description="VTT" evidence="8">
    <location>
        <begin position="30"/>
        <end position="150"/>
    </location>
</feature>
<feature type="transmembrane region" description="Helical" evidence="7">
    <location>
        <begin position="136"/>
        <end position="158"/>
    </location>
</feature>
<dbReference type="PANTHER" id="PTHR30353:SF15">
    <property type="entry name" value="INNER MEMBRANE PROTEIN YABI"/>
    <property type="match status" value="1"/>
</dbReference>
<dbReference type="PANTHER" id="PTHR30353">
    <property type="entry name" value="INNER MEMBRANE PROTEIN DEDA-RELATED"/>
    <property type="match status" value="1"/>
</dbReference>
<sequence length="223" mass="25098">MEEWLAELAGVTPYLVIFGILLVSGFGLPIPEDIVLILAGYLSGSGITDPWIMFPGAFITILGSDLIVYTLGRRYGHHVPKLPVLRRFLNDARLVRTERKLHEHGGKFIFMARFLPGLRTAAFFTAGTFKIPAWKFLLYDGSAAAISVPLILGLSYAFSHQIDRVYEWVAEGQLAVAGLVVLIIAVAFGVRWWMRRRRRAHVQARRATGWAIRRRKNANHESN</sequence>
<feature type="transmembrane region" description="Helical" evidence="7">
    <location>
        <begin position="12"/>
        <end position="31"/>
    </location>
</feature>
<reference evidence="9 10" key="1">
    <citation type="submission" date="2024-08" db="EMBL/GenBank/DDBJ databases">
        <title>Whole-genome sequencing of halo(alkali)philic microorganisms from hypersaline lakes.</title>
        <authorList>
            <person name="Sorokin D.Y."/>
            <person name="Merkel A.Y."/>
            <person name="Messina E."/>
            <person name="Yakimov M."/>
        </authorList>
    </citation>
    <scope>NUCLEOTIDE SEQUENCE [LARGE SCALE GENOMIC DNA]</scope>
    <source>
        <strain evidence="9 10">AB-hyl4</strain>
    </source>
</reference>